<dbReference type="Proteomes" id="UP000053433">
    <property type="component" value="Unassembled WGS sequence"/>
</dbReference>
<name>A0A0W7TLZ5_9FIRM</name>
<evidence type="ECO:0000259" key="1">
    <source>
        <dbReference type="Pfam" id="PF13274"/>
    </source>
</evidence>
<dbReference type="EMBL" id="LMUA01000042">
    <property type="protein sequence ID" value="KUE74789.1"/>
    <property type="molecule type" value="Genomic_DNA"/>
</dbReference>
<feature type="domain" description="Antitoxin SocA-like Panacea" evidence="1">
    <location>
        <begin position="22"/>
        <end position="113"/>
    </location>
</feature>
<dbReference type="InterPro" id="IPR025272">
    <property type="entry name" value="SocA_Panacea"/>
</dbReference>
<organism evidence="2 3">
    <name type="scientific">Ruthenibacterium lactatiformans</name>
    <dbReference type="NCBI Taxonomy" id="1550024"/>
    <lineage>
        <taxon>Bacteria</taxon>
        <taxon>Bacillati</taxon>
        <taxon>Bacillota</taxon>
        <taxon>Clostridia</taxon>
        <taxon>Eubacteriales</taxon>
        <taxon>Oscillospiraceae</taxon>
        <taxon>Ruthenibacterium</taxon>
    </lineage>
</organism>
<sequence length="142" mass="15885">MTVFDTAKYILEKKGCLSTMKLQKLCYYAQAWSLVWDDAPLFDDDFEAWANGPVCPTLFRATQGNYSVTAKDEKGDSSNLSANQKDTIDTVLAHYGDKNAQWLSQLTHMEDPWNNARKGIPAGVGCNRIITKESMAEYYGGL</sequence>
<reference evidence="2 3" key="1">
    <citation type="submission" date="2015-10" db="EMBL/GenBank/DDBJ databases">
        <title>A novel member of the family Ruminococcaceae isolated from human faeces.</title>
        <authorList>
            <person name="Shkoporov A.N."/>
            <person name="Chaplin A.V."/>
            <person name="Motuzova O.V."/>
            <person name="Kafarskaia L.I."/>
            <person name="Efimov B.A."/>
        </authorList>
    </citation>
    <scope>NUCLEOTIDE SEQUENCE [LARGE SCALE GENOMIC DNA]</scope>
    <source>
        <strain evidence="2 3">668</strain>
    </source>
</reference>
<protein>
    <recommendedName>
        <fullName evidence="1">Antitoxin SocA-like Panacea domain-containing protein</fullName>
    </recommendedName>
</protein>
<comment type="caution">
    <text evidence="2">The sequence shown here is derived from an EMBL/GenBank/DDBJ whole genome shotgun (WGS) entry which is preliminary data.</text>
</comment>
<proteinExistence type="predicted"/>
<dbReference type="RefSeq" id="WP_058723910.1">
    <property type="nucleotide sequence ID" value="NZ_JAFHCK010000003.1"/>
</dbReference>
<dbReference type="AlphaFoldDB" id="A0A0W7TLZ5"/>
<gene>
    <name evidence="2" type="ORF">ASJ35_17290</name>
</gene>
<evidence type="ECO:0000313" key="3">
    <source>
        <dbReference type="Proteomes" id="UP000053433"/>
    </source>
</evidence>
<evidence type="ECO:0000313" key="2">
    <source>
        <dbReference type="EMBL" id="KUE74789.1"/>
    </source>
</evidence>
<accession>A0A0W7TLZ5</accession>
<dbReference type="Pfam" id="PF13274">
    <property type="entry name" value="SocA_Panacea"/>
    <property type="match status" value="1"/>
</dbReference>